<feature type="transmembrane region" description="Helical" evidence="6">
    <location>
        <begin position="146"/>
        <end position="170"/>
    </location>
</feature>
<dbReference type="InterPro" id="IPR007816">
    <property type="entry name" value="ResB-like_domain"/>
</dbReference>
<accession>A0A5B9MAY9</accession>
<evidence type="ECO:0000256" key="3">
    <source>
        <dbReference type="ARBA" id="ARBA00022748"/>
    </source>
</evidence>
<evidence type="ECO:0000256" key="4">
    <source>
        <dbReference type="ARBA" id="ARBA00022989"/>
    </source>
</evidence>
<evidence type="ECO:0000256" key="5">
    <source>
        <dbReference type="ARBA" id="ARBA00023136"/>
    </source>
</evidence>
<name>A0A5B9MAY9_9BACT</name>
<feature type="transmembrane region" description="Helical" evidence="6">
    <location>
        <begin position="190"/>
        <end position="209"/>
    </location>
</feature>
<feature type="transmembrane region" description="Helical" evidence="6">
    <location>
        <begin position="1091"/>
        <end position="1114"/>
    </location>
</feature>
<keyword evidence="10" id="KW-1185">Reference proteome</keyword>
<dbReference type="GO" id="GO:0005886">
    <property type="term" value="C:plasma membrane"/>
    <property type="evidence" value="ECO:0007669"/>
    <property type="project" value="TreeGrafter"/>
</dbReference>
<feature type="transmembrane region" description="Helical" evidence="6">
    <location>
        <begin position="216"/>
        <end position="234"/>
    </location>
</feature>
<keyword evidence="3" id="KW-0201">Cytochrome c-type biogenesis</keyword>
<evidence type="ECO:0000256" key="6">
    <source>
        <dbReference type="SAM" id="Phobius"/>
    </source>
</evidence>
<feature type="transmembrane region" description="Helical" evidence="6">
    <location>
        <begin position="56"/>
        <end position="75"/>
    </location>
</feature>
<feature type="transmembrane region" description="Helical" evidence="6">
    <location>
        <begin position="1129"/>
        <end position="1146"/>
    </location>
</feature>
<keyword evidence="5 6" id="KW-0472">Membrane</keyword>
<evidence type="ECO:0000313" key="10">
    <source>
        <dbReference type="Proteomes" id="UP000321353"/>
    </source>
</evidence>
<feature type="transmembrane region" description="Helical" evidence="6">
    <location>
        <begin position="1191"/>
        <end position="1211"/>
    </location>
</feature>
<dbReference type="InterPro" id="IPR045062">
    <property type="entry name" value="Cyt_c_biogenesis_CcsA/CcmC"/>
</dbReference>
<dbReference type="InterPro" id="IPR002541">
    <property type="entry name" value="Cyt_c_assembly"/>
</dbReference>
<feature type="transmembrane region" description="Helical" evidence="6">
    <location>
        <begin position="600"/>
        <end position="620"/>
    </location>
</feature>
<reference evidence="9 10" key="1">
    <citation type="submission" date="2019-02" db="EMBL/GenBank/DDBJ databases">
        <title>Planctomycetal bacteria perform biofilm scaping via a novel small molecule.</title>
        <authorList>
            <person name="Jeske O."/>
            <person name="Boedeker C."/>
            <person name="Wiegand S."/>
            <person name="Breitling P."/>
            <person name="Kallscheuer N."/>
            <person name="Jogler M."/>
            <person name="Rohde M."/>
            <person name="Petersen J."/>
            <person name="Medema M.H."/>
            <person name="Surup F."/>
            <person name="Jogler C."/>
        </authorList>
    </citation>
    <scope>NUCLEOTIDE SEQUENCE [LARGE SCALE GENOMIC DNA]</scope>
    <source>
        <strain evidence="9 10">Mal15</strain>
    </source>
</reference>
<dbReference type="GO" id="GO:0020037">
    <property type="term" value="F:heme binding"/>
    <property type="evidence" value="ECO:0007669"/>
    <property type="project" value="InterPro"/>
</dbReference>
<feature type="transmembrane region" description="Helical" evidence="6">
    <location>
        <begin position="929"/>
        <end position="946"/>
    </location>
</feature>
<feature type="transmembrane region" description="Helical" evidence="6">
    <location>
        <begin position="546"/>
        <end position="568"/>
    </location>
</feature>
<feature type="transmembrane region" description="Helical" evidence="6">
    <location>
        <begin position="1009"/>
        <end position="1026"/>
    </location>
</feature>
<dbReference type="KEGG" id="smam:Mal15_07130"/>
<dbReference type="AlphaFoldDB" id="A0A5B9MAY9"/>
<proteinExistence type="predicted"/>
<dbReference type="GO" id="GO:0017004">
    <property type="term" value="P:cytochrome complex assembly"/>
    <property type="evidence" value="ECO:0007669"/>
    <property type="project" value="UniProtKB-KW"/>
</dbReference>
<feature type="transmembrane region" description="Helical" evidence="6">
    <location>
        <begin position="1046"/>
        <end position="1079"/>
    </location>
</feature>
<feature type="transmembrane region" description="Helical" evidence="6">
    <location>
        <begin position="275"/>
        <end position="291"/>
    </location>
</feature>
<keyword evidence="2 6" id="KW-0812">Transmembrane</keyword>
<gene>
    <name evidence="9" type="primary">ccsA</name>
    <name evidence="9" type="ORF">Mal15_07130</name>
</gene>
<feature type="transmembrane region" description="Helical" evidence="6">
    <location>
        <begin position="246"/>
        <end position="268"/>
    </location>
</feature>
<dbReference type="Pfam" id="PF05140">
    <property type="entry name" value="ResB"/>
    <property type="match status" value="1"/>
</dbReference>
<protein>
    <submittedName>
        <fullName evidence="9">Cytochrome c biogenesis protein CcsA</fullName>
    </submittedName>
</protein>
<dbReference type="Proteomes" id="UP000321353">
    <property type="component" value="Chromosome"/>
</dbReference>
<comment type="subcellular location">
    <subcellularLocation>
        <location evidence="1">Membrane</location>
        <topology evidence="1">Multi-pass membrane protein</topology>
    </subcellularLocation>
</comment>
<evidence type="ECO:0000256" key="1">
    <source>
        <dbReference type="ARBA" id="ARBA00004141"/>
    </source>
</evidence>
<dbReference type="Pfam" id="PF01578">
    <property type="entry name" value="Cytochrom_C_asm"/>
    <property type="match status" value="1"/>
</dbReference>
<feature type="transmembrane region" description="Helical" evidence="6">
    <location>
        <begin position="953"/>
        <end position="975"/>
    </location>
</feature>
<evidence type="ECO:0000259" key="8">
    <source>
        <dbReference type="Pfam" id="PF05140"/>
    </source>
</evidence>
<evidence type="ECO:0000313" key="9">
    <source>
        <dbReference type="EMBL" id="QEF96685.1"/>
    </source>
</evidence>
<keyword evidence="4 6" id="KW-1133">Transmembrane helix</keyword>
<evidence type="ECO:0000259" key="7">
    <source>
        <dbReference type="Pfam" id="PF01578"/>
    </source>
</evidence>
<organism evidence="9 10">
    <name type="scientific">Stieleria maiorica</name>
    <dbReference type="NCBI Taxonomy" id="2795974"/>
    <lineage>
        <taxon>Bacteria</taxon>
        <taxon>Pseudomonadati</taxon>
        <taxon>Planctomycetota</taxon>
        <taxon>Planctomycetia</taxon>
        <taxon>Pirellulales</taxon>
        <taxon>Pirellulaceae</taxon>
        <taxon>Stieleria</taxon>
    </lineage>
</organism>
<feature type="domain" description="ResB-like" evidence="8">
    <location>
        <begin position="453"/>
        <end position="526"/>
    </location>
</feature>
<feature type="transmembrane region" description="Helical" evidence="6">
    <location>
        <begin position="1153"/>
        <end position="1171"/>
    </location>
</feature>
<dbReference type="PANTHER" id="PTHR30071">
    <property type="entry name" value="HEME EXPORTER PROTEIN C"/>
    <property type="match status" value="1"/>
</dbReference>
<evidence type="ECO:0000256" key="2">
    <source>
        <dbReference type="ARBA" id="ARBA00022692"/>
    </source>
</evidence>
<feature type="transmembrane region" description="Helical" evidence="6">
    <location>
        <begin position="112"/>
        <end position="134"/>
    </location>
</feature>
<dbReference type="PANTHER" id="PTHR30071:SF1">
    <property type="entry name" value="CYTOCHROME B_B6 PROTEIN-RELATED"/>
    <property type="match status" value="1"/>
</dbReference>
<feature type="transmembrane region" description="Helical" evidence="6">
    <location>
        <begin position="981"/>
        <end position="1002"/>
    </location>
</feature>
<dbReference type="EMBL" id="CP036264">
    <property type="protein sequence ID" value="QEF96685.1"/>
    <property type="molecule type" value="Genomic_DNA"/>
</dbReference>
<feature type="domain" description="Cytochrome c assembly protein" evidence="7">
    <location>
        <begin position="982"/>
        <end position="1181"/>
    </location>
</feature>
<sequence>MTGWTPLPIHLSRTKLNRRKNMATLPNPSGQFPQERDESTVISSADVLSAIGSLKLTVGLFAASLIIVLVGTLAQDEMNMQDVKERYFVSWIAWMHFDDFVPQAFYRHANPIPGIIPFPGGALIGVLLMLNLIASKATRFRVSASGGRLAAGILFILAGFVVAGLIIASGHNSDGLQGAPPISYPALWKVLQGIGVAGAIGLTAVSTNVQHRSLRLLGYIGAASLAAVIVYTLFSGARIGDPGLRIVWQLAKGLGAGVILLIGCLLIFGRQGGNLLLHFGVGLLMFGQFAFGDRQLEQRISLVEGQSTNALINLDKIELTFVVPGEAEDTVTAIPGTQIGEALSSGELIRDDALPADVKVVAFYENSDLVNPKPTGNPATKGVGLEVQAVQARKRGGTDGEVNVASAYIELIDKQSGESLGTHLVSQMLSDRETLIPGGTAKDVFDEVTIGESEYKIGLRYHREVKPYWVHLEDVQRRNYSGTETPRDYSSYIRIVDTETGEDRRERVWMNNPLRYRGETFFQSSYTPLPGGKELTGLQVVRNSGWLIPYVACSIMALGMLAHFTGTLKRFVGRRERERAKEMAAMSADERQVITSSRPAVIAFNIAALLALMMLIPWSAAMTTLRPASRDTGYDFYTAGKIPAQFGGRVLPLDAFARQTLKAISNRESLPMENAPGAIKSRVDKKSMSAMQWLMEVAIDDPALRYLPMFRVDAEEVRSQLKLDRRKSKLYSLDELLAEWPKADALIKAARGKDEAALSFKEQKLLELDLRTRQYMVTAEAFQLPRPPEIPTDNLPEGITEEMVQRFALSELQRRMESIQTMRTARIIPPTADEAADAVNDPDWTAFAPAFFDDAAKGPSQDADRALASDPFSRMIETYRDEKKDFEGFNQAVDDQLALSTAYPIPGLKSNKVALERWMESNSPEVRSTILYILSMVMALAFLAVGDHRLRNATWGVLLVAALIHTVAILSRIYITGRAPVINIYSSAVFIGWAAVLGGLVIDRIFRLGFGNLVAATAGTLSLLVARGLASGDTMPVLQAVLDTQFWLATHVISVSLGYVATLVAGMLGIGYLISNWVGAEEKAGRSLYRMVYGAACFGILFSTVGTILGGLWADDSWGRFWGWDPKENGALLIVIWNALMLHARWDGMVKARGFAILSIGGNIVTAWSWFGTNELGIGLHSYGFTEGVLMWLMVFMATQFAFLIAGLLAWRKPA</sequence>